<comment type="similarity">
    <text evidence="1 4">Belongs to the UDP-glycosyltransferase family.</text>
</comment>
<keyword evidence="3 4" id="KW-0808">Transferase</keyword>
<dbReference type="PROSITE" id="PS00375">
    <property type="entry name" value="UDPGT"/>
    <property type="match status" value="1"/>
</dbReference>
<name>A0A9D4UZP2_ADICA</name>
<comment type="caution">
    <text evidence="8">The sequence shown here is derived from an EMBL/GenBank/DDBJ whole genome shotgun (WGS) entry which is preliminary data.</text>
</comment>
<dbReference type="CDD" id="cd03784">
    <property type="entry name" value="GT1_Gtf-like"/>
    <property type="match status" value="1"/>
</dbReference>
<dbReference type="OrthoDB" id="5835829at2759"/>
<evidence type="ECO:0000256" key="5">
    <source>
        <dbReference type="RuleBase" id="RU362057"/>
    </source>
</evidence>
<dbReference type="FunFam" id="3.40.50.2000:FF:000078">
    <property type="entry name" value="Glycosyltransferase"/>
    <property type="match status" value="1"/>
</dbReference>
<dbReference type="Pfam" id="PF00201">
    <property type="entry name" value="UDPGT"/>
    <property type="match status" value="1"/>
</dbReference>
<accession>A0A9D4UZP2</accession>
<dbReference type="EC" id="2.4.1.-" evidence="5"/>
<dbReference type="GO" id="GO:0080043">
    <property type="term" value="F:quercetin 3-O-glucosyltransferase activity"/>
    <property type="evidence" value="ECO:0007669"/>
    <property type="project" value="TreeGrafter"/>
</dbReference>
<feature type="region of interest" description="Disordered" evidence="6">
    <location>
        <begin position="57"/>
        <end position="81"/>
    </location>
</feature>
<sequence length="495" mass="55343">MASKQHHVMAVPLPAQGHINPMMRFCRMLAKEGVIVTFVNVDLVHYRLEELKQQQQQQEDEYGGVEQQPAEGGSESCKENSKIRSAHVPVEGLDLSRGFALSSEDFFEAQKSIAPHLERLLLQLNRSGPPVTCIISDICMTAPTQPLADSFNLPRIALYPSSQSMLLLFHYFMEGPLSTSKVLEVVNETKGTCEAFATGLEGLPSIIQNHDLPQFRHVTDDTEYMFKFLTCELEHCFKKAHSMVVNSFYDLEGPAFKTMSTHVSTPMYGIGPLVEPLEESNTTSFWKEDEACMLWLDQQPASSVLFISFGSVALLSHAQFEEIFSGFLSSTQRFLWVFRSGLVQNSPSSIDPADLTSKTQGKGIFVDWAPQVQVLSHPSIGGFLTHCGWNSTVEAISLGVPLLCWPYLGDQFFIAKYAVEEWKIGLRFKKDDKRGLVVQDEIERVIKMLMQGEEGKIIRENVAHLKKACSKTILPGGESYKSIHTLLLSLLSSEI</sequence>
<evidence type="ECO:0000256" key="4">
    <source>
        <dbReference type="RuleBase" id="RU003718"/>
    </source>
</evidence>
<dbReference type="GO" id="GO:0080044">
    <property type="term" value="F:quercetin 7-O-glucosyltransferase activity"/>
    <property type="evidence" value="ECO:0007669"/>
    <property type="project" value="TreeGrafter"/>
</dbReference>
<keyword evidence="9" id="KW-1185">Reference proteome</keyword>
<dbReference type="PANTHER" id="PTHR11926:SF774">
    <property type="entry name" value="UDP-GLYCOSYLTRANSFERASE 85A1-RELATED"/>
    <property type="match status" value="1"/>
</dbReference>
<dbReference type="InterPro" id="IPR035595">
    <property type="entry name" value="UDP_glycos_trans_CS"/>
</dbReference>
<protein>
    <recommendedName>
        <fullName evidence="5">Glycosyltransferase</fullName>
        <ecNumber evidence="5">2.4.1.-</ecNumber>
    </recommendedName>
</protein>
<dbReference type="Proteomes" id="UP000886520">
    <property type="component" value="Chromosome 8"/>
</dbReference>
<evidence type="ECO:0000256" key="1">
    <source>
        <dbReference type="ARBA" id="ARBA00009995"/>
    </source>
</evidence>
<feature type="domain" description="Glycosyltransferase N-terminal" evidence="7">
    <location>
        <begin position="8"/>
        <end position="40"/>
    </location>
</feature>
<evidence type="ECO:0000256" key="6">
    <source>
        <dbReference type="SAM" id="MobiDB-lite"/>
    </source>
</evidence>
<reference evidence="8" key="1">
    <citation type="submission" date="2021-01" db="EMBL/GenBank/DDBJ databases">
        <title>Adiantum capillus-veneris genome.</title>
        <authorList>
            <person name="Fang Y."/>
            <person name="Liao Q."/>
        </authorList>
    </citation>
    <scope>NUCLEOTIDE SEQUENCE</scope>
    <source>
        <strain evidence="8">H3</strain>
        <tissue evidence="8">Leaf</tissue>
    </source>
</reference>
<organism evidence="8 9">
    <name type="scientific">Adiantum capillus-veneris</name>
    <name type="common">Maidenhair fern</name>
    <dbReference type="NCBI Taxonomy" id="13818"/>
    <lineage>
        <taxon>Eukaryota</taxon>
        <taxon>Viridiplantae</taxon>
        <taxon>Streptophyta</taxon>
        <taxon>Embryophyta</taxon>
        <taxon>Tracheophyta</taxon>
        <taxon>Polypodiopsida</taxon>
        <taxon>Polypodiidae</taxon>
        <taxon>Polypodiales</taxon>
        <taxon>Pteridineae</taxon>
        <taxon>Pteridaceae</taxon>
        <taxon>Vittarioideae</taxon>
        <taxon>Adiantum</taxon>
    </lineage>
</organism>
<evidence type="ECO:0000259" key="7">
    <source>
        <dbReference type="Pfam" id="PF26168"/>
    </source>
</evidence>
<dbReference type="PANTHER" id="PTHR11926">
    <property type="entry name" value="GLUCOSYL/GLUCURONOSYL TRANSFERASES"/>
    <property type="match status" value="1"/>
</dbReference>
<keyword evidence="2 4" id="KW-0328">Glycosyltransferase</keyword>
<dbReference type="SUPFAM" id="SSF53756">
    <property type="entry name" value="UDP-Glycosyltransferase/glycogen phosphorylase"/>
    <property type="match status" value="1"/>
</dbReference>
<dbReference type="Gene3D" id="3.40.50.2000">
    <property type="entry name" value="Glycogen Phosphorylase B"/>
    <property type="match status" value="2"/>
</dbReference>
<dbReference type="AlphaFoldDB" id="A0A9D4UZP2"/>
<dbReference type="InterPro" id="IPR058980">
    <property type="entry name" value="Glyco_transf_N"/>
</dbReference>
<evidence type="ECO:0000256" key="2">
    <source>
        <dbReference type="ARBA" id="ARBA00022676"/>
    </source>
</evidence>
<dbReference type="Pfam" id="PF26168">
    <property type="entry name" value="Glyco_transf_N"/>
    <property type="match status" value="1"/>
</dbReference>
<evidence type="ECO:0000313" key="9">
    <source>
        <dbReference type="Proteomes" id="UP000886520"/>
    </source>
</evidence>
<evidence type="ECO:0000313" key="8">
    <source>
        <dbReference type="EMBL" id="KAI5076667.1"/>
    </source>
</evidence>
<evidence type="ECO:0000256" key="3">
    <source>
        <dbReference type="ARBA" id="ARBA00022679"/>
    </source>
</evidence>
<proteinExistence type="inferred from homology"/>
<gene>
    <name evidence="8" type="ORF">GOP47_0008732</name>
</gene>
<dbReference type="InterPro" id="IPR002213">
    <property type="entry name" value="UDP_glucos_trans"/>
</dbReference>
<dbReference type="EMBL" id="JABFUD020000008">
    <property type="protein sequence ID" value="KAI5076667.1"/>
    <property type="molecule type" value="Genomic_DNA"/>
</dbReference>